<dbReference type="EMBL" id="MCIA01000031">
    <property type="protein sequence ID" value="RKD30374.1"/>
    <property type="molecule type" value="Genomic_DNA"/>
</dbReference>
<evidence type="ECO:0000313" key="1">
    <source>
        <dbReference type="EMBL" id="RKD30374.1"/>
    </source>
</evidence>
<dbReference type="Proteomes" id="UP000284277">
    <property type="component" value="Unassembled WGS sequence"/>
</dbReference>
<proteinExistence type="predicted"/>
<reference evidence="1 2" key="1">
    <citation type="submission" date="2016-08" db="EMBL/GenBank/DDBJ databases">
        <title>A new outlook on sporulation: Clostridium algidixylanolyticum.</title>
        <authorList>
            <person name="Poppleton D.I."/>
            <person name="Gribaldo S."/>
        </authorList>
    </citation>
    <scope>NUCLEOTIDE SEQUENCE [LARGE SCALE GENOMIC DNA]</scope>
    <source>
        <strain evidence="1 2">SPL73</strain>
    </source>
</reference>
<protein>
    <submittedName>
        <fullName evidence="1">Uncharacterized protein</fullName>
    </submittedName>
</protein>
<gene>
    <name evidence="1" type="ORF">BET01_07230</name>
</gene>
<accession>A0A419SYQ5</accession>
<name>A0A419SYQ5_9FIRM</name>
<keyword evidence="2" id="KW-1185">Reference proteome</keyword>
<sequence length="97" mass="10701">MIKFLSFFQIVRTTPHPTLEGVETIEYQMPKLDRAGTPIPGEYQSGVTKVKTIYDPNVISDEVYMEKGVQVANDALSKSTDGVLPREWVGNDGAGVK</sequence>
<comment type="caution">
    <text evidence="1">The sequence shown here is derived from an EMBL/GenBank/DDBJ whole genome shotgun (WGS) entry which is preliminary data.</text>
</comment>
<organism evidence="1 2">
    <name type="scientific">Lacrimispora algidixylanolytica</name>
    <dbReference type="NCBI Taxonomy" id="94868"/>
    <lineage>
        <taxon>Bacteria</taxon>
        <taxon>Bacillati</taxon>
        <taxon>Bacillota</taxon>
        <taxon>Clostridia</taxon>
        <taxon>Lachnospirales</taxon>
        <taxon>Lachnospiraceae</taxon>
        <taxon>Lacrimispora</taxon>
    </lineage>
</organism>
<dbReference type="OrthoDB" id="2986766at2"/>
<evidence type="ECO:0000313" key="2">
    <source>
        <dbReference type="Proteomes" id="UP000284277"/>
    </source>
</evidence>
<dbReference type="AlphaFoldDB" id="A0A419SYQ5"/>